<dbReference type="RefSeq" id="WP_169028554.1">
    <property type="nucleotide sequence ID" value="NZ_FXAZ01000002.1"/>
</dbReference>
<dbReference type="AlphaFoldDB" id="A0A1X7JZB4"/>
<gene>
    <name evidence="1" type="ORF">SAMN06295960_1833</name>
</gene>
<keyword evidence="2" id="KW-1185">Reference proteome</keyword>
<proteinExistence type="predicted"/>
<dbReference type="EMBL" id="FXAZ01000002">
    <property type="protein sequence ID" value="SMG33232.1"/>
    <property type="molecule type" value="Genomic_DNA"/>
</dbReference>
<organism evidence="1 2">
    <name type="scientific">Paenibacillus aquistagni</name>
    <dbReference type="NCBI Taxonomy" id="1852522"/>
    <lineage>
        <taxon>Bacteria</taxon>
        <taxon>Bacillati</taxon>
        <taxon>Bacillota</taxon>
        <taxon>Bacilli</taxon>
        <taxon>Bacillales</taxon>
        <taxon>Paenibacillaceae</taxon>
        <taxon>Paenibacillus</taxon>
    </lineage>
</organism>
<accession>A0A1X7JZB4</accession>
<evidence type="ECO:0000313" key="1">
    <source>
        <dbReference type="EMBL" id="SMG33232.1"/>
    </source>
</evidence>
<dbReference type="Proteomes" id="UP000193834">
    <property type="component" value="Unassembled WGS sequence"/>
</dbReference>
<reference evidence="1 2" key="1">
    <citation type="submission" date="2017-04" db="EMBL/GenBank/DDBJ databases">
        <authorList>
            <person name="Afonso C.L."/>
            <person name="Miller P.J."/>
            <person name="Scott M.A."/>
            <person name="Spackman E."/>
            <person name="Goraichik I."/>
            <person name="Dimitrov K.M."/>
            <person name="Suarez D.L."/>
            <person name="Swayne D.E."/>
        </authorList>
    </citation>
    <scope>NUCLEOTIDE SEQUENCE [LARGE SCALE GENOMIC DNA]</scope>
    <source>
        <strain evidence="1 2">11</strain>
    </source>
</reference>
<sequence>MSNASIMVPHGEDKIMVELTVKEAMALSGQRFHSNPQVKNEATKKLMTAIDRKLELNE</sequence>
<evidence type="ECO:0000313" key="2">
    <source>
        <dbReference type="Proteomes" id="UP000193834"/>
    </source>
</evidence>
<name>A0A1X7JZB4_9BACL</name>
<protein>
    <submittedName>
        <fullName evidence="1">Uncharacterized protein</fullName>
    </submittedName>
</protein>
<dbReference type="STRING" id="1852522.SAMN06295960_1833"/>